<dbReference type="AlphaFoldDB" id="A0A0C5BFC9"/>
<keyword evidence="4" id="KW-1185">Reference proteome</keyword>
<dbReference type="Pfam" id="PF01695">
    <property type="entry name" value="IstB_IS21"/>
    <property type="match status" value="1"/>
</dbReference>
<dbReference type="eggNOG" id="COG1484">
    <property type="taxonomic scope" value="Bacteria"/>
</dbReference>
<protein>
    <recommendedName>
        <fullName evidence="2">IstB-like ATP-binding domain-containing protein</fullName>
    </recommendedName>
</protein>
<accession>A0A0C5BFC9</accession>
<dbReference type="KEGG" id="rtc:APU90_08250"/>
<dbReference type="PATRIC" id="fig|145458.7.peg.2015"/>
<dbReference type="InterPro" id="IPR002611">
    <property type="entry name" value="IstB_ATP-bd"/>
</dbReference>
<dbReference type="Proteomes" id="UP000052979">
    <property type="component" value="Unassembled WGS sequence"/>
</dbReference>
<evidence type="ECO:0000313" key="3">
    <source>
        <dbReference type="EMBL" id="KKM47338.1"/>
    </source>
</evidence>
<evidence type="ECO:0000313" key="4">
    <source>
        <dbReference type="Proteomes" id="UP000052979"/>
    </source>
</evidence>
<comment type="caution">
    <text evidence="3">The sequence shown here is derived from an EMBL/GenBank/DDBJ whole genome shotgun (WGS) entry which is preliminary data.</text>
</comment>
<feature type="region of interest" description="Disordered" evidence="1">
    <location>
        <begin position="111"/>
        <end position="133"/>
    </location>
</feature>
<proteinExistence type="predicted"/>
<name>A0A0C5BFC9_9MICO</name>
<dbReference type="STRING" id="145458.APU90_08250"/>
<evidence type="ECO:0000256" key="1">
    <source>
        <dbReference type="SAM" id="MobiDB-lite"/>
    </source>
</evidence>
<gene>
    <name evidence="3" type="ORF">VT73_00360</name>
</gene>
<dbReference type="GO" id="GO:0005524">
    <property type="term" value="F:ATP binding"/>
    <property type="evidence" value="ECO:0007669"/>
    <property type="project" value="InterPro"/>
</dbReference>
<feature type="domain" description="IstB-like ATP-binding" evidence="2">
    <location>
        <begin position="50"/>
        <end position="109"/>
    </location>
</feature>
<dbReference type="KEGG" id="rtx:TI83_08825"/>
<evidence type="ECO:0000259" key="2">
    <source>
        <dbReference type="Pfam" id="PF01695"/>
    </source>
</evidence>
<sequence>MLLLSLWKISPLDGAYGRSSRRFSLASLFSIGSLGLPTYFPGSRLRILKTATPLADRARDAGWSFEDYLAAVLEREASARNASGAELRINAAGFPATKTLEDFYWQATSRTRPAAPIQADHRRRSRLTSPSSK</sequence>
<dbReference type="EMBL" id="LBFI01000001">
    <property type="protein sequence ID" value="KKM47338.1"/>
    <property type="molecule type" value="Genomic_DNA"/>
</dbReference>
<organism evidence="3 4">
    <name type="scientific">Rathayibacter toxicus</name>
    <dbReference type="NCBI Taxonomy" id="145458"/>
    <lineage>
        <taxon>Bacteria</taxon>
        <taxon>Bacillati</taxon>
        <taxon>Actinomycetota</taxon>
        <taxon>Actinomycetes</taxon>
        <taxon>Micrococcales</taxon>
        <taxon>Microbacteriaceae</taxon>
        <taxon>Rathayibacter</taxon>
    </lineage>
</organism>
<reference evidence="3 4" key="1">
    <citation type="submission" date="2015-04" db="EMBL/GenBank/DDBJ databases">
        <title>Draft genome sequence of Rathayibacter toxicus strain FH-142 (AKA 70134 or CS 32), a Western Australian isolate.</title>
        <authorList>
            <consortium name="Consortium for Microbial Forensics and Genomics (microFORGE)"/>
            <person name="Knight B.M."/>
            <person name="Roberts D.P."/>
            <person name="Lin D."/>
            <person name="Hari K."/>
            <person name="Fletcher J."/>
            <person name="Melcher U."/>
            <person name="Blagden T."/>
            <person name="Luster D.G."/>
            <person name="Sechler A.J."/>
            <person name="Schneider W.L."/>
            <person name="Winegar R.A."/>
        </authorList>
    </citation>
    <scope>NUCLEOTIDE SEQUENCE [LARGE SCALE GENOMIC DNA]</scope>
    <source>
        <strain evidence="3 4">FH142</strain>
    </source>
</reference>